<dbReference type="OMA" id="LLFDIEC"/>
<keyword evidence="2" id="KW-1185">Reference proteome</keyword>
<proteinExistence type="predicted"/>
<protein>
    <submittedName>
        <fullName evidence="1">Uncharacterized protein</fullName>
    </submittedName>
</protein>
<comment type="caution">
    <text evidence="1">The sequence shown here is derived from an EMBL/GenBank/DDBJ whole genome shotgun (WGS) entry which is preliminary data.</text>
</comment>
<reference evidence="1 2" key="1">
    <citation type="journal article" date="2011" name="PLoS Pathog.">
        <title>Endophytic Life Strategies Decoded by Genome and Transcriptome Analyses of the Mutualistic Root Symbiont Piriformospora indica.</title>
        <authorList>
            <person name="Zuccaro A."/>
            <person name="Lahrmann U."/>
            <person name="Guldener U."/>
            <person name="Langen G."/>
            <person name="Pfiffi S."/>
            <person name="Biedenkopf D."/>
            <person name="Wong P."/>
            <person name="Samans B."/>
            <person name="Grimm C."/>
            <person name="Basiewicz M."/>
            <person name="Murat C."/>
            <person name="Martin F."/>
            <person name="Kogel K.H."/>
        </authorList>
    </citation>
    <scope>NUCLEOTIDE SEQUENCE [LARGE SCALE GENOMIC DNA]</scope>
    <source>
        <strain evidence="1 2">DSM 11827</strain>
    </source>
</reference>
<evidence type="ECO:0000313" key="1">
    <source>
        <dbReference type="EMBL" id="CCA67256.1"/>
    </source>
</evidence>
<dbReference type="InParanoid" id="G4T7D8"/>
<dbReference type="OrthoDB" id="3209743at2759"/>
<accession>G4T7D8</accession>
<dbReference type="EMBL" id="CAFZ01000011">
    <property type="protein sequence ID" value="CCA67256.1"/>
    <property type="molecule type" value="Genomic_DNA"/>
</dbReference>
<gene>
    <name evidence="1" type="ORF">PIIN_01089</name>
</gene>
<organism evidence="1 2">
    <name type="scientific">Serendipita indica (strain DSM 11827)</name>
    <name type="common">Root endophyte fungus</name>
    <name type="synonym">Piriformospora indica</name>
    <dbReference type="NCBI Taxonomy" id="1109443"/>
    <lineage>
        <taxon>Eukaryota</taxon>
        <taxon>Fungi</taxon>
        <taxon>Dikarya</taxon>
        <taxon>Basidiomycota</taxon>
        <taxon>Agaricomycotina</taxon>
        <taxon>Agaricomycetes</taxon>
        <taxon>Sebacinales</taxon>
        <taxon>Serendipitaceae</taxon>
        <taxon>Serendipita</taxon>
    </lineage>
</organism>
<dbReference type="HOGENOM" id="CLU_096587_0_0_1"/>
<dbReference type="Proteomes" id="UP000007148">
    <property type="component" value="Unassembled WGS sequence"/>
</dbReference>
<dbReference type="AlphaFoldDB" id="G4T7D8"/>
<name>G4T7D8_SERID</name>
<dbReference type="eggNOG" id="ENOG502SJA9">
    <property type="taxonomic scope" value="Eukaryota"/>
</dbReference>
<evidence type="ECO:0000313" key="2">
    <source>
        <dbReference type="Proteomes" id="UP000007148"/>
    </source>
</evidence>
<sequence>MTSSQVQFCTDVKVLDEWAKLTGLSLPPSGDALSQSYARAHGWLNHLKDQLVQRAQWREQPTGDARMLFAVTCPLRGPSNETLTISLPAYATSFFSPNRTTLFASCFQSALFSNTRHSTAPVADILHLLQCLIPGMLTVVMVENVPGQGTWTTSRGLPPVEWVDANRDQLTAVVGREHYARIRHAAATKTMSFKTSCK</sequence>